<dbReference type="InterPro" id="IPR027417">
    <property type="entry name" value="P-loop_NTPase"/>
</dbReference>
<dbReference type="PANTHER" id="PTHR22605">
    <property type="entry name" value="RZ-TYPE DOMAIN-CONTAINING PROTEIN"/>
    <property type="match status" value="1"/>
</dbReference>
<name>A0ABP0SPR0_9DINO</name>
<keyword evidence="3" id="KW-1185">Reference proteome</keyword>
<dbReference type="PANTHER" id="PTHR22605:SF1">
    <property type="entry name" value="RZ-TYPE DOMAIN-CONTAINING PROTEIN"/>
    <property type="match status" value="1"/>
</dbReference>
<gene>
    <name evidence="2" type="ORF">SCF082_LOCUS53008</name>
</gene>
<reference evidence="2 3" key="1">
    <citation type="submission" date="2024-02" db="EMBL/GenBank/DDBJ databases">
        <authorList>
            <person name="Chen Y."/>
            <person name="Shah S."/>
            <person name="Dougan E. K."/>
            <person name="Thang M."/>
            <person name="Chan C."/>
        </authorList>
    </citation>
    <scope>NUCLEOTIDE SEQUENCE [LARGE SCALE GENOMIC DNA]</scope>
</reference>
<comment type="caution">
    <text evidence="2">The sequence shown here is derived from an EMBL/GenBank/DDBJ whole genome shotgun (WGS) entry which is preliminary data.</text>
</comment>
<dbReference type="Proteomes" id="UP001642464">
    <property type="component" value="Unassembled WGS sequence"/>
</dbReference>
<dbReference type="Gene3D" id="3.40.50.300">
    <property type="entry name" value="P-loop containing nucleotide triphosphate hydrolases"/>
    <property type="match status" value="2"/>
</dbReference>
<dbReference type="EMBL" id="CAXAMM010044362">
    <property type="protein sequence ID" value="CAK9114399.1"/>
    <property type="molecule type" value="Genomic_DNA"/>
</dbReference>
<keyword evidence="2" id="KW-0808">Transferase</keyword>
<dbReference type="SUPFAM" id="SSF52540">
    <property type="entry name" value="P-loop containing nucleoside triphosphate hydrolases"/>
    <property type="match status" value="2"/>
</dbReference>
<accession>A0ABP0SPR0</accession>
<sequence>MAVHVLALHGCHVVMMSIDRQVDPETVVAADLVNFHQVNRRDDPSDDRIGRTHGDRFCGRWRLQPFSSDGHPVFSRFDKSEKGSGQFFLYYRAAQKMWTIDAEVDKVVHSEFQLQEGLVAYGILGPLALGPWLLRLEEVVGGHGWWLVVNKGMRVLTAENAVVVSGVDEQLTGSPEDVAIIEWLNHTEEEYLVPLNGTYLRQPKEDDVNGRAHYVLEKPRRHLFFDVGMDCWCIAHICHSDEGVYAKSCSKTLVSQYLTMGVDQKVPEAMVTFVTAGQEATATTRQQEEAEGETDFPLLRWEDSSHDCMLFSNRQHQVCFLSSQPSRLRISMHPGLLQLLERNRVSVGESLDALSADHTKVLGCLTGVNRTLADAATLLDGKYCLTGDAVLKMLAIFVRMRCGLPVLILMGECGCGKTELVRYLCAWMRLPLLTLNVHGGTTEDDMDQVFREARTMAEEESAKEGEMQRRCGCLWATPERDGLVVFLDEINTSQHVNMLCEAVLERSYRGCALPETVTVLAALNPRRKRPQAQMTTGLVYGAGGAEEEMSSLVYRVHSVPETVNDFLFDFGALTKRAEEMYIRSMVQNCWPESPDREQVLVTSLLGLAQDFIRFHEGDPSAVSLRDVKRCLRVAKWMQERFAKKSSTGSPHAPSVVVAVALVYHYRLPTRERRHQLWVDLTRRSLWPPESGVMKNRGWEPLKKTKEENGLTSMENLLLRVQANVAKEFEVEKDVVMNEALSENVFVGLLCIMNRIPLFIVGKPGTSKTLCMQVLLSNLQGKQSKSKVLQSLPALRIMQYQCSPLSTADGIQRQFDAAGRFASNALDAQVVLLLDEVGLAEFSPDMPLKVLHGILAEPGTVAVVGLSNWRLDPAKMNRSVCLARPDPDSAEVGRTGAGLLSELSDDKTKKDAPAWLASLSEAFWSVFADQGARDWLGMRDYYGFVRAVRDGCLRAKTEQPTHEILSFAIQRNFGGQPVLLERMMQAMLPAGAGEMAYPLTELLSTSLADRKARHLLLASQGPALPWLQAASVLPKDAEILLGSDFPEDALEAYAIRQLMRVRDAMAKGRSLVLYGMDVIYEALYDVLNQRYVRRRTEDGEIELMLRLAIGARSQLCPMAESFKLLVLVDQEQAFKQLDVPFLNRFEKQLVQPVDLLPPDRRSALAELDLWCRAVALEAACEVVPGGLAKQGALAALMLARPTASLEELQRCIFDMALPLAVFRSSSLQQMQRKEEEYFEVRRSMADALRYAQTLGTLCEVATSSPMAHMPPVRELADVGGVAMSCSGGRINDTLGGTDLQWTVRAGSGRGAESSLALGQNVMEVGWLSVRLEE</sequence>
<protein>
    <submittedName>
        <fullName evidence="2">E3 ubiquitin-protein ligase rnf213-beta (Mysterin-B) (Mysterin-beta) (RING finger protein 213-B) (RING finger protein 213-beta) (RING-type E3 ubiquitin transferase rnf213-beta)</fullName>
    </submittedName>
</protein>
<evidence type="ECO:0000259" key="1">
    <source>
        <dbReference type="SMART" id="SM00382"/>
    </source>
</evidence>
<feature type="domain" description="AAA+ ATPase" evidence="1">
    <location>
        <begin position="403"/>
        <end position="544"/>
    </location>
</feature>
<dbReference type="InterPro" id="IPR003593">
    <property type="entry name" value="AAA+_ATPase"/>
</dbReference>
<feature type="domain" description="AAA+ ATPase" evidence="1">
    <location>
        <begin position="753"/>
        <end position="905"/>
    </location>
</feature>
<organism evidence="2 3">
    <name type="scientific">Durusdinium trenchii</name>
    <dbReference type="NCBI Taxonomy" id="1381693"/>
    <lineage>
        <taxon>Eukaryota</taxon>
        <taxon>Sar</taxon>
        <taxon>Alveolata</taxon>
        <taxon>Dinophyceae</taxon>
        <taxon>Suessiales</taxon>
        <taxon>Symbiodiniaceae</taxon>
        <taxon>Durusdinium</taxon>
    </lineage>
</organism>
<proteinExistence type="predicted"/>
<evidence type="ECO:0000313" key="3">
    <source>
        <dbReference type="Proteomes" id="UP001642464"/>
    </source>
</evidence>
<dbReference type="Pfam" id="PF07728">
    <property type="entry name" value="AAA_5"/>
    <property type="match status" value="1"/>
</dbReference>
<dbReference type="InterPro" id="IPR031248">
    <property type="entry name" value="RNF213"/>
</dbReference>
<dbReference type="SMART" id="SM00382">
    <property type="entry name" value="AAA"/>
    <property type="match status" value="2"/>
</dbReference>
<evidence type="ECO:0000313" key="2">
    <source>
        <dbReference type="EMBL" id="CAK9114399.1"/>
    </source>
</evidence>
<dbReference type="GO" id="GO:0016740">
    <property type="term" value="F:transferase activity"/>
    <property type="evidence" value="ECO:0007669"/>
    <property type="project" value="UniProtKB-KW"/>
</dbReference>
<dbReference type="InterPro" id="IPR011704">
    <property type="entry name" value="ATPase_dyneun-rel_AAA"/>
</dbReference>